<reference evidence="2 3" key="1">
    <citation type="submission" date="2018-09" db="EMBL/GenBank/DDBJ databases">
        <title>Genomic investigation of the strawberry pathogen Phytophthora fragariae indicates pathogenicity is determined by transcriptional variation in three key races.</title>
        <authorList>
            <person name="Adams T.M."/>
            <person name="Armitage A.D."/>
            <person name="Sobczyk M.K."/>
            <person name="Bates H.J."/>
            <person name="Dunwell J.M."/>
            <person name="Nellist C.F."/>
            <person name="Harrison R.J."/>
        </authorList>
    </citation>
    <scope>NUCLEOTIDE SEQUENCE [LARGE SCALE GENOMIC DNA]</scope>
    <source>
        <strain evidence="2 3">NOV-77</strain>
    </source>
</reference>
<dbReference type="AlphaFoldDB" id="A0A6G0S8D6"/>
<name>A0A6G0S8D6_9STRA</name>
<proteinExistence type="predicted"/>
<feature type="region of interest" description="Disordered" evidence="1">
    <location>
        <begin position="186"/>
        <end position="225"/>
    </location>
</feature>
<sequence length="682" mass="76749">MEDEEDTYGFGSFSELFDAGASQAQKRLDLGALSRFCMSERLLSRFQQQQRQDKRCAVFQHVAAKFNGVGIDGGLGALSVAALEGGGVVWLQTEQSDSDALKRRKKELQDITNRAPQETKSAAALFVAVELVAEVLPTTVQNTVQGVEMKLSDGNRLELTFMPGPFAGVTHRDEFLQTLKKLMADGKEEASAEHAAAIPAESESAKEEVGGGDLQSQVDSEASDAAQREKFRQLVRRYTTVDPLSDEGIAIAKQVHAGTGYHLGPMAKQIPKFSAGSEYRKKTVAELSSYLNRMNQEWGEADSHRELHTKAKHSRNDDDLFEYTDTDTGAQIPARAYEQRYLEYAKAHELGVSQEYMASYSYNSCCSEQMTVKRVAGCSRENRPPNRAMATPRQVSATVDRLLQWKKRNDAKREVRAKLQEDERVEEEEYYLSLSKALPQNRVEAAAIRNYRAAGELRWKKQMLQAIAEQQQLEEEAECAFRPRLEARPRQSARSIETKSTCCRPSCAAAAARADLGKVPPCRYRQAATEVKEDVFERLYKPHAESAADVATAAPQHITVVKQISIETETAFVTRQEHDQIDRQHRRVQLAAMQRFPHKPKLSRHTQEICAAQRNHDMDKLTDHCRRHHERLDACTRQVRYTVPPSSSGSCNQSYVSSIPFSLLIEALDQQEQRMRFIIKCA</sequence>
<evidence type="ECO:0000313" key="2">
    <source>
        <dbReference type="EMBL" id="KAE9351210.1"/>
    </source>
</evidence>
<gene>
    <name evidence="2" type="ORF">PF008_g6067</name>
</gene>
<dbReference type="EMBL" id="QXFY01000232">
    <property type="protein sequence ID" value="KAE9351210.1"/>
    <property type="molecule type" value="Genomic_DNA"/>
</dbReference>
<dbReference type="Proteomes" id="UP000486351">
    <property type="component" value="Unassembled WGS sequence"/>
</dbReference>
<comment type="caution">
    <text evidence="2">The sequence shown here is derived from an EMBL/GenBank/DDBJ whole genome shotgun (WGS) entry which is preliminary data.</text>
</comment>
<organism evidence="2 3">
    <name type="scientific">Phytophthora fragariae</name>
    <dbReference type="NCBI Taxonomy" id="53985"/>
    <lineage>
        <taxon>Eukaryota</taxon>
        <taxon>Sar</taxon>
        <taxon>Stramenopiles</taxon>
        <taxon>Oomycota</taxon>
        <taxon>Peronosporomycetes</taxon>
        <taxon>Peronosporales</taxon>
        <taxon>Peronosporaceae</taxon>
        <taxon>Phytophthora</taxon>
    </lineage>
</organism>
<evidence type="ECO:0000313" key="3">
    <source>
        <dbReference type="Proteomes" id="UP000486351"/>
    </source>
</evidence>
<protein>
    <submittedName>
        <fullName evidence="2">Uncharacterized protein</fullName>
    </submittedName>
</protein>
<accession>A0A6G0S8D6</accession>
<evidence type="ECO:0000256" key="1">
    <source>
        <dbReference type="SAM" id="MobiDB-lite"/>
    </source>
</evidence>
<feature type="compositionally biased region" description="Low complexity" evidence="1">
    <location>
        <begin position="193"/>
        <end position="202"/>
    </location>
</feature>